<evidence type="ECO:0000313" key="5">
    <source>
        <dbReference type="Proteomes" id="UP001336020"/>
    </source>
</evidence>
<keyword evidence="2" id="KW-0472">Membrane</keyword>
<keyword evidence="2" id="KW-1133">Transmembrane helix</keyword>
<dbReference type="InterPro" id="IPR046672">
    <property type="entry name" value="DUF6542"/>
</dbReference>
<feature type="transmembrane region" description="Helical" evidence="2">
    <location>
        <begin position="25"/>
        <end position="44"/>
    </location>
</feature>
<dbReference type="EMBL" id="JAUTXY010000009">
    <property type="protein sequence ID" value="MEE2059580.1"/>
    <property type="molecule type" value="Genomic_DNA"/>
</dbReference>
<organism evidence="4 5">
    <name type="scientific">Rhodococcus artemisiae</name>
    <dbReference type="NCBI Taxonomy" id="714159"/>
    <lineage>
        <taxon>Bacteria</taxon>
        <taxon>Bacillati</taxon>
        <taxon>Actinomycetota</taxon>
        <taxon>Actinomycetes</taxon>
        <taxon>Mycobacteriales</taxon>
        <taxon>Nocardiaceae</taxon>
        <taxon>Rhodococcus</taxon>
    </lineage>
</organism>
<feature type="transmembrane region" description="Helical" evidence="2">
    <location>
        <begin position="56"/>
        <end position="73"/>
    </location>
</feature>
<feature type="transmembrane region" description="Helical" evidence="2">
    <location>
        <begin position="123"/>
        <end position="141"/>
    </location>
</feature>
<gene>
    <name evidence="4" type="ORF">Q7514_18850</name>
</gene>
<sequence length="311" mass="33182">MSASQRARSAVPLDMRSLVPSLPGVPWWGAPLIAVGVTLVGLLIDAISGDQLTSTFTVFYVLGCIAAVAAVRYRGLFTAMAQPPLLLLAAVPIGQEILASGSTSGLRELALNVAYPLVNRFPAMFLATVVVLAIGAARIFFAKQNVGVRARAPQSRRASPARATAARTARRSTVKRPPSDAPTRTDAPRKASSPRTSAVRNPAARAEGEQPMAKAPPTAKASVRDVTDSRGRAAPPRRRSTTPPASEPAARATPPPHRGDIDPRRDAPQRRRPRPEEAAFRTPQPTPMAGAPRQTPGYRPPAVRYRDRVED</sequence>
<dbReference type="Pfam" id="PF20177">
    <property type="entry name" value="DUF6542"/>
    <property type="match status" value="1"/>
</dbReference>
<evidence type="ECO:0000259" key="3">
    <source>
        <dbReference type="Pfam" id="PF20177"/>
    </source>
</evidence>
<keyword evidence="2" id="KW-0812">Transmembrane</keyword>
<protein>
    <recommendedName>
        <fullName evidence="3">DUF6542 domain-containing protein</fullName>
    </recommendedName>
</protein>
<comment type="caution">
    <text evidence="4">The sequence shown here is derived from an EMBL/GenBank/DDBJ whole genome shotgun (WGS) entry which is preliminary data.</text>
</comment>
<accession>A0ABU7LDE9</accession>
<feature type="transmembrane region" description="Helical" evidence="2">
    <location>
        <begin position="85"/>
        <end position="103"/>
    </location>
</feature>
<name>A0ABU7LDE9_9NOCA</name>
<feature type="compositionally biased region" description="Low complexity" evidence="1">
    <location>
        <begin position="151"/>
        <end position="167"/>
    </location>
</feature>
<feature type="domain" description="DUF6542" evidence="3">
    <location>
        <begin position="24"/>
        <end position="143"/>
    </location>
</feature>
<keyword evidence="5" id="KW-1185">Reference proteome</keyword>
<evidence type="ECO:0000313" key="4">
    <source>
        <dbReference type="EMBL" id="MEE2059580.1"/>
    </source>
</evidence>
<proteinExistence type="predicted"/>
<evidence type="ECO:0000256" key="1">
    <source>
        <dbReference type="SAM" id="MobiDB-lite"/>
    </source>
</evidence>
<feature type="compositionally biased region" description="Basic and acidic residues" evidence="1">
    <location>
        <begin position="222"/>
        <end position="231"/>
    </location>
</feature>
<feature type="compositionally biased region" description="Basic and acidic residues" evidence="1">
    <location>
        <begin position="257"/>
        <end position="279"/>
    </location>
</feature>
<dbReference type="Proteomes" id="UP001336020">
    <property type="component" value="Unassembled WGS sequence"/>
</dbReference>
<feature type="region of interest" description="Disordered" evidence="1">
    <location>
        <begin position="151"/>
        <end position="311"/>
    </location>
</feature>
<dbReference type="RefSeq" id="WP_330134807.1">
    <property type="nucleotide sequence ID" value="NZ_JAUTXY010000009.1"/>
</dbReference>
<evidence type="ECO:0000256" key="2">
    <source>
        <dbReference type="SAM" id="Phobius"/>
    </source>
</evidence>
<reference evidence="4 5" key="1">
    <citation type="submission" date="2023-07" db="EMBL/GenBank/DDBJ databases">
        <authorList>
            <person name="Girao M."/>
            <person name="Carvalho M.F."/>
        </authorList>
    </citation>
    <scope>NUCLEOTIDE SEQUENCE [LARGE SCALE GENOMIC DNA]</scope>
    <source>
        <strain evidence="4 5">YIM65754</strain>
    </source>
</reference>